<dbReference type="AlphaFoldDB" id="A0A7Y0EZT6"/>
<dbReference type="GO" id="GO:0008170">
    <property type="term" value="F:N-methyltransferase activity"/>
    <property type="evidence" value="ECO:0007669"/>
    <property type="project" value="InterPro"/>
</dbReference>
<evidence type="ECO:0000313" key="8">
    <source>
        <dbReference type="EMBL" id="NMM99415.1"/>
    </source>
</evidence>
<dbReference type="InterPro" id="IPR003356">
    <property type="entry name" value="DNA_methylase_A-5"/>
</dbReference>
<dbReference type="SUPFAM" id="SSF53335">
    <property type="entry name" value="S-adenosyl-L-methionine-dependent methyltransferases"/>
    <property type="match status" value="1"/>
</dbReference>
<keyword evidence="2 8" id="KW-0489">Methyltransferase</keyword>
<evidence type="ECO:0000256" key="5">
    <source>
        <dbReference type="ARBA" id="ARBA00022747"/>
    </source>
</evidence>
<dbReference type="GO" id="GO:0009307">
    <property type="term" value="P:DNA restriction-modification system"/>
    <property type="evidence" value="ECO:0007669"/>
    <property type="project" value="UniProtKB-KW"/>
</dbReference>
<keyword evidence="3" id="KW-0808">Transferase</keyword>
<dbReference type="EMBL" id="JAAIIG010000033">
    <property type="protein sequence ID" value="NMM99415.1"/>
    <property type="molecule type" value="Genomic_DNA"/>
</dbReference>
<dbReference type="Gene3D" id="3.40.50.150">
    <property type="entry name" value="Vaccinia Virus protein VP39"/>
    <property type="match status" value="1"/>
</dbReference>
<protein>
    <recommendedName>
        <fullName evidence="1">site-specific DNA-methyltransferase (adenine-specific)</fullName>
        <ecNumber evidence="1">2.1.1.72</ecNumber>
    </recommendedName>
</protein>
<keyword evidence="5" id="KW-0680">Restriction system</keyword>
<feature type="non-terminal residue" evidence="8">
    <location>
        <position position="478"/>
    </location>
</feature>
<name>A0A7Y0EZT6_9BIFI</name>
<dbReference type="PANTHER" id="PTHR42933">
    <property type="entry name" value="SLR6095 PROTEIN"/>
    <property type="match status" value="1"/>
</dbReference>
<evidence type="ECO:0000256" key="2">
    <source>
        <dbReference type="ARBA" id="ARBA00022603"/>
    </source>
</evidence>
<feature type="domain" description="DNA methylase adenine-specific" evidence="7">
    <location>
        <begin position="65"/>
        <end position="380"/>
    </location>
</feature>
<evidence type="ECO:0000256" key="3">
    <source>
        <dbReference type="ARBA" id="ARBA00022679"/>
    </source>
</evidence>
<keyword evidence="9" id="KW-1185">Reference proteome</keyword>
<comment type="catalytic activity">
    <reaction evidence="6">
        <text>a 2'-deoxyadenosine in DNA + S-adenosyl-L-methionine = an N(6)-methyl-2'-deoxyadenosine in DNA + S-adenosyl-L-homocysteine + H(+)</text>
        <dbReference type="Rhea" id="RHEA:15197"/>
        <dbReference type="Rhea" id="RHEA-COMP:12418"/>
        <dbReference type="Rhea" id="RHEA-COMP:12419"/>
        <dbReference type="ChEBI" id="CHEBI:15378"/>
        <dbReference type="ChEBI" id="CHEBI:57856"/>
        <dbReference type="ChEBI" id="CHEBI:59789"/>
        <dbReference type="ChEBI" id="CHEBI:90615"/>
        <dbReference type="ChEBI" id="CHEBI:90616"/>
        <dbReference type="EC" id="2.1.1.72"/>
    </reaction>
</comment>
<evidence type="ECO:0000256" key="1">
    <source>
        <dbReference type="ARBA" id="ARBA00011900"/>
    </source>
</evidence>
<dbReference type="GO" id="GO:0009007">
    <property type="term" value="F:site-specific DNA-methyltransferase (adenine-specific) activity"/>
    <property type="evidence" value="ECO:0007669"/>
    <property type="project" value="UniProtKB-EC"/>
</dbReference>
<dbReference type="InterPro" id="IPR029063">
    <property type="entry name" value="SAM-dependent_MTases_sf"/>
</dbReference>
<evidence type="ECO:0000313" key="9">
    <source>
        <dbReference type="Proteomes" id="UP000543419"/>
    </source>
</evidence>
<organism evidence="8 9">
    <name type="scientific">Bifidobacterium olomucense</name>
    <dbReference type="NCBI Taxonomy" id="2675324"/>
    <lineage>
        <taxon>Bacteria</taxon>
        <taxon>Bacillati</taxon>
        <taxon>Actinomycetota</taxon>
        <taxon>Actinomycetes</taxon>
        <taxon>Bifidobacteriales</taxon>
        <taxon>Bifidobacteriaceae</taxon>
        <taxon>Bifidobacterium</taxon>
    </lineage>
</organism>
<dbReference type="GO" id="GO:0003677">
    <property type="term" value="F:DNA binding"/>
    <property type="evidence" value="ECO:0007669"/>
    <property type="project" value="InterPro"/>
</dbReference>
<dbReference type="Pfam" id="PF02384">
    <property type="entry name" value="N6_Mtase"/>
    <property type="match status" value="1"/>
</dbReference>
<gene>
    <name evidence="8" type="ORF">G1C97_2375</name>
</gene>
<evidence type="ECO:0000256" key="4">
    <source>
        <dbReference type="ARBA" id="ARBA00022691"/>
    </source>
</evidence>
<accession>A0A7Y0EZT6</accession>
<evidence type="ECO:0000256" key="6">
    <source>
        <dbReference type="ARBA" id="ARBA00047942"/>
    </source>
</evidence>
<dbReference type="PANTHER" id="PTHR42933:SF1">
    <property type="entry name" value="SITE-SPECIFIC DNA-METHYLTRANSFERASE (ADENINE-SPECIFIC)"/>
    <property type="match status" value="1"/>
</dbReference>
<dbReference type="InterPro" id="IPR051537">
    <property type="entry name" value="DNA_Adenine_Mtase"/>
</dbReference>
<dbReference type="GO" id="GO:0032259">
    <property type="term" value="P:methylation"/>
    <property type="evidence" value="ECO:0007669"/>
    <property type="project" value="UniProtKB-KW"/>
</dbReference>
<comment type="caution">
    <text evidence="8">The sequence shown here is derived from an EMBL/GenBank/DDBJ whole genome shotgun (WGS) entry which is preliminary data.</text>
</comment>
<proteinExistence type="predicted"/>
<dbReference type="RefSeq" id="WP_169241960.1">
    <property type="nucleotide sequence ID" value="NZ_JAAIIG010000033.1"/>
</dbReference>
<evidence type="ECO:0000259" key="7">
    <source>
        <dbReference type="Pfam" id="PF02384"/>
    </source>
</evidence>
<dbReference type="EC" id="2.1.1.72" evidence="1"/>
<sequence length="478" mass="53902">MSGIELLELTSRVCDALCIEDVGVLPERLRGIVEDYDLEALNRLRDSMPDLESDWLRKVWQYHFADRKNLGQDYTPDCLGDLCAYLTDGAKSVLDLCAGSGSLTVRKHLQDPSCRFVCWELDNDVIPLLLANLAVRNIDAVVIKGDALSNARDRVWRLDPDIGGGVSRVREVAPNHIDLDLLHCDATVSNPPYNIRWKQPDMAPMWPQYAGFDVPPESNANLAFVLTAMNLTNRGVFLLPNSVLNTGGREQAIMGQIIGENWLQSAVSLPERMFEATNIPVCLMVFDRNRRTRDIMLADASGHCHEEERLQRGQHGSRSHTGRVYRKKVNVLALDDIERIIGAVNGSQTEGFSVKARPERIIENGMQLNAKRYLHVKHEEPKHRDYMDIIADLNKVAARRNELRLTVNESTARMLGADLLMADQTDSNLNIATIERNLKAILGDKATLRHDDYIAYSKNKNEIRFENNSKTTISPIIR</sequence>
<dbReference type="Proteomes" id="UP000543419">
    <property type="component" value="Unassembled WGS sequence"/>
</dbReference>
<reference evidence="8 9" key="1">
    <citation type="submission" date="2020-02" db="EMBL/GenBank/DDBJ databases">
        <title>Characterization of phylogenetic diversity of novel bifidobacterial species isolated in Czech ZOOs.</title>
        <authorList>
            <person name="Lugli G.A."/>
            <person name="Vera N.B."/>
            <person name="Ventura M."/>
        </authorList>
    </citation>
    <scope>NUCLEOTIDE SEQUENCE [LARGE SCALE GENOMIC DNA]</scope>
    <source>
        <strain evidence="8 9">DSM 109959</strain>
    </source>
</reference>
<keyword evidence="4" id="KW-0949">S-adenosyl-L-methionine</keyword>